<feature type="non-terminal residue" evidence="2">
    <location>
        <position position="127"/>
    </location>
</feature>
<evidence type="ECO:0000313" key="3">
    <source>
        <dbReference type="Proteomes" id="UP001642360"/>
    </source>
</evidence>
<proteinExistence type="predicted"/>
<organism evidence="2 3">
    <name type="scientific">Ilex paraguariensis</name>
    <name type="common">yerba mate</name>
    <dbReference type="NCBI Taxonomy" id="185542"/>
    <lineage>
        <taxon>Eukaryota</taxon>
        <taxon>Viridiplantae</taxon>
        <taxon>Streptophyta</taxon>
        <taxon>Embryophyta</taxon>
        <taxon>Tracheophyta</taxon>
        <taxon>Spermatophyta</taxon>
        <taxon>Magnoliopsida</taxon>
        <taxon>eudicotyledons</taxon>
        <taxon>Gunneridae</taxon>
        <taxon>Pentapetalae</taxon>
        <taxon>asterids</taxon>
        <taxon>campanulids</taxon>
        <taxon>Aquifoliales</taxon>
        <taxon>Aquifoliaceae</taxon>
        <taxon>Ilex</taxon>
    </lineage>
</organism>
<sequence>AEEGAVGVAVREDLCGPFQEALAVLEEDSGRIPTSGFEESQTSIHDYSLRHLFGRLEFTHFVHTHILQIYNHFILAIIPPAAQPPSSGCQLVRTEGEGESNPAEDSTSITKLVGRQTIVKKRKATAE</sequence>
<evidence type="ECO:0000256" key="1">
    <source>
        <dbReference type="SAM" id="MobiDB-lite"/>
    </source>
</evidence>
<protein>
    <submittedName>
        <fullName evidence="2">Uncharacterized protein</fullName>
    </submittedName>
</protein>
<evidence type="ECO:0000313" key="2">
    <source>
        <dbReference type="EMBL" id="CAK9142648.1"/>
    </source>
</evidence>
<dbReference type="Proteomes" id="UP001642360">
    <property type="component" value="Unassembled WGS sequence"/>
</dbReference>
<reference evidence="2 3" key="1">
    <citation type="submission" date="2024-02" db="EMBL/GenBank/DDBJ databases">
        <authorList>
            <person name="Vignale AGUSTIN F."/>
            <person name="Sosa J E."/>
            <person name="Modenutti C."/>
        </authorList>
    </citation>
    <scope>NUCLEOTIDE SEQUENCE [LARGE SCALE GENOMIC DNA]</scope>
</reference>
<feature type="non-terminal residue" evidence="2">
    <location>
        <position position="1"/>
    </location>
</feature>
<gene>
    <name evidence="2" type="ORF">ILEXP_LOCUS10328</name>
</gene>
<feature type="region of interest" description="Disordered" evidence="1">
    <location>
        <begin position="83"/>
        <end position="109"/>
    </location>
</feature>
<comment type="caution">
    <text evidence="2">The sequence shown here is derived from an EMBL/GenBank/DDBJ whole genome shotgun (WGS) entry which is preliminary data.</text>
</comment>
<accession>A0ABC8RIZ7</accession>
<name>A0ABC8RIZ7_9AQUA</name>
<keyword evidence="3" id="KW-1185">Reference proteome</keyword>
<dbReference type="AlphaFoldDB" id="A0ABC8RIZ7"/>
<dbReference type="EMBL" id="CAUOFW020001240">
    <property type="protein sequence ID" value="CAK9142648.1"/>
    <property type="molecule type" value="Genomic_DNA"/>
</dbReference>